<dbReference type="InterPro" id="IPR036188">
    <property type="entry name" value="FAD/NAD-bd_sf"/>
</dbReference>
<dbReference type="EMBL" id="PXYL01000012">
    <property type="protein sequence ID" value="PSJ57972.1"/>
    <property type="molecule type" value="Genomic_DNA"/>
</dbReference>
<sequence>MSSTDVERVIVIGAGPAGMATSHALGKAGVASVILEKEEHIGGPWRRRHKNLTLNTHRDLSAMPGLTFPKGTPAFPHRDQLVEHLTAFGKHHRLPIEYGVTVDGISREDGFWAVRANGERRLARDVVVATGRDKHPYTPEWKGASAFGGRLIHAAEFSEAANFAGKSVLVIGAGNSGFDMLNHLIRAKTGQLWLAARNGPSILPKRIAKVAVHKLSPLTNALPNWLADAVVGTTQRLMWGDMTRYGLPKAPGGGVSRLRSDYTAIAADDGAMNAIKAGRIKVVPTVREFLPDGNIVLDDGRTIRPDVTIAATGYRTGLEGLVGEFGVLDERGFPLVNGASHPNAPGLWFLGMRPSIRGCFYASVQQAGQIAKAISHSRRR</sequence>
<dbReference type="OrthoDB" id="9790219at2"/>
<keyword evidence="3" id="KW-1185">Reference proteome</keyword>
<reference evidence="2 3" key="1">
    <citation type="submission" date="2018-03" db="EMBL/GenBank/DDBJ databases">
        <title>The draft genome of Mesorhizobium soli JCM 19897.</title>
        <authorList>
            <person name="Li L."/>
            <person name="Liu L."/>
            <person name="Liang L."/>
            <person name="Wang T."/>
            <person name="Zhang X."/>
        </authorList>
    </citation>
    <scope>NUCLEOTIDE SEQUENCE [LARGE SCALE GENOMIC DNA]</scope>
    <source>
        <strain evidence="2 3">JCM 19897</strain>
    </source>
</reference>
<proteinExistence type="predicted"/>
<dbReference type="PIRSF" id="PIRSF000332">
    <property type="entry name" value="FMO"/>
    <property type="match status" value="1"/>
</dbReference>
<organism evidence="2 3">
    <name type="scientific">Pseudaminobacter soli</name>
    <name type="common">ex Li et al. 2025</name>
    <dbReference type="NCBI Taxonomy" id="1295366"/>
    <lineage>
        <taxon>Bacteria</taxon>
        <taxon>Pseudomonadati</taxon>
        <taxon>Pseudomonadota</taxon>
        <taxon>Alphaproteobacteria</taxon>
        <taxon>Hyphomicrobiales</taxon>
        <taxon>Phyllobacteriaceae</taxon>
        <taxon>Pseudaminobacter</taxon>
    </lineage>
</organism>
<evidence type="ECO:0000313" key="2">
    <source>
        <dbReference type="EMBL" id="PSJ57972.1"/>
    </source>
</evidence>
<evidence type="ECO:0000256" key="1">
    <source>
        <dbReference type="ARBA" id="ARBA00023002"/>
    </source>
</evidence>
<dbReference type="GO" id="GO:0004497">
    <property type="term" value="F:monooxygenase activity"/>
    <property type="evidence" value="ECO:0007669"/>
    <property type="project" value="TreeGrafter"/>
</dbReference>
<protein>
    <submittedName>
        <fullName evidence="2">NAD(P)/FAD-dependent oxidoreductase</fullName>
    </submittedName>
</protein>
<dbReference type="PRINTS" id="PR00368">
    <property type="entry name" value="FADPNR"/>
</dbReference>
<name>A0A2P7S670_9HYPH</name>
<dbReference type="GO" id="GO:0050661">
    <property type="term" value="F:NADP binding"/>
    <property type="evidence" value="ECO:0007669"/>
    <property type="project" value="InterPro"/>
</dbReference>
<dbReference type="RefSeq" id="WP_106726099.1">
    <property type="nucleotide sequence ID" value="NZ_PXYL01000012.1"/>
</dbReference>
<dbReference type="GO" id="GO:0050660">
    <property type="term" value="F:flavin adenine dinucleotide binding"/>
    <property type="evidence" value="ECO:0007669"/>
    <property type="project" value="InterPro"/>
</dbReference>
<dbReference type="InterPro" id="IPR000960">
    <property type="entry name" value="Flavin_mOase"/>
</dbReference>
<dbReference type="SUPFAM" id="SSF51905">
    <property type="entry name" value="FAD/NAD(P)-binding domain"/>
    <property type="match status" value="2"/>
</dbReference>
<dbReference type="Proteomes" id="UP000240653">
    <property type="component" value="Unassembled WGS sequence"/>
</dbReference>
<dbReference type="InterPro" id="IPR050982">
    <property type="entry name" value="Auxin_biosynth/cation_transpt"/>
</dbReference>
<dbReference type="AlphaFoldDB" id="A0A2P7S670"/>
<gene>
    <name evidence="2" type="ORF">C7I85_21515</name>
</gene>
<dbReference type="GO" id="GO:0005829">
    <property type="term" value="C:cytosol"/>
    <property type="evidence" value="ECO:0007669"/>
    <property type="project" value="TreeGrafter"/>
</dbReference>
<accession>A0A2P7S670</accession>
<dbReference type="PANTHER" id="PTHR43539">
    <property type="entry name" value="FLAVIN-BINDING MONOOXYGENASE-LIKE PROTEIN (AFU_ORTHOLOGUE AFUA_4G09220)"/>
    <property type="match status" value="1"/>
</dbReference>
<dbReference type="Gene3D" id="3.50.50.60">
    <property type="entry name" value="FAD/NAD(P)-binding domain"/>
    <property type="match status" value="1"/>
</dbReference>
<dbReference type="PANTHER" id="PTHR43539:SF78">
    <property type="entry name" value="FLAVIN-CONTAINING MONOOXYGENASE"/>
    <property type="match status" value="1"/>
</dbReference>
<dbReference type="PRINTS" id="PR00469">
    <property type="entry name" value="PNDRDTASEII"/>
</dbReference>
<comment type="caution">
    <text evidence="2">The sequence shown here is derived from an EMBL/GenBank/DDBJ whole genome shotgun (WGS) entry which is preliminary data.</text>
</comment>
<evidence type="ECO:0000313" key="3">
    <source>
        <dbReference type="Proteomes" id="UP000240653"/>
    </source>
</evidence>
<keyword evidence="1" id="KW-0560">Oxidoreductase</keyword>
<dbReference type="Pfam" id="PF13738">
    <property type="entry name" value="Pyr_redox_3"/>
    <property type="match status" value="1"/>
</dbReference>